<dbReference type="RefSeq" id="XP_027609101.1">
    <property type="nucleotide sequence ID" value="XM_027753300.1"/>
</dbReference>
<organism evidence="3 4">
    <name type="scientific">Sparassis crispa</name>
    <dbReference type="NCBI Taxonomy" id="139825"/>
    <lineage>
        <taxon>Eukaryota</taxon>
        <taxon>Fungi</taxon>
        <taxon>Dikarya</taxon>
        <taxon>Basidiomycota</taxon>
        <taxon>Agaricomycotina</taxon>
        <taxon>Agaricomycetes</taxon>
        <taxon>Polyporales</taxon>
        <taxon>Sparassidaceae</taxon>
        <taxon>Sparassis</taxon>
    </lineage>
</organism>
<protein>
    <submittedName>
        <fullName evidence="3">Uncharacterized protein</fullName>
    </submittedName>
</protein>
<feature type="compositionally biased region" description="Low complexity" evidence="1">
    <location>
        <begin position="466"/>
        <end position="478"/>
    </location>
</feature>
<dbReference type="GeneID" id="38775105"/>
<evidence type="ECO:0000313" key="4">
    <source>
        <dbReference type="Proteomes" id="UP000287166"/>
    </source>
</evidence>
<comment type="caution">
    <text evidence="3">The sequence shown here is derived from an EMBL/GenBank/DDBJ whole genome shotgun (WGS) entry which is preliminary data.</text>
</comment>
<dbReference type="Proteomes" id="UP000287166">
    <property type="component" value="Unassembled WGS sequence"/>
</dbReference>
<feature type="compositionally biased region" description="Polar residues" evidence="1">
    <location>
        <begin position="287"/>
        <end position="316"/>
    </location>
</feature>
<dbReference type="STRING" id="139825.A0A401G7R3"/>
<keyword evidence="2" id="KW-0812">Transmembrane</keyword>
<feature type="region of interest" description="Disordered" evidence="1">
    <location>
        <begin position="542"/>
        <end position="584"/>
    </location>
</feature>
<evidence type="ECO:0000256" key="1">
    <source>
        <dbReference type="SAM" id="MobiDB-lite"/>
    </source>
</evidence>
<evidence type="ECO:0000313" key="3">
    <source>
        <dbReference type="EMBL" id="GBE78188.1"/>
    </source>
</evidence>
<feature type="compositionally biased region" description="Low complexity" evidence="1">
    <location>
        <begin position="317"/>
        <end position="354"/>
    </location>
</feature>
<accession>A0A401G7R3</accession>
<feature type="compositionally biased region" description="Low complexity" evidence="1">
    <location>
        <begin position="272"/>
        <end position="281"/>
    </location>
</feature>
<feature type="region of interest" description="Disordered" evidence="1">
    <location>
        <begin position="169"/>
        <end position="356"/>
    </location>
</feature>
<feature type="compositionally biased region" description="Low complexity" evidence="1">
    <location>
        <begin position="248"/>
        <end position="260"/>
    </location>
</feature>
<feature type="compositionally biased region" description="Polar residues" evidence="1">
    <location>
        <begin position="261"/>
        <end position="271"/>
    </location>
</feature>
<feature type="compositionally biased region" description="Low complexity" evidence="1">
    <location>
        <begin position="206"/>
        <end position="240"/>
    </location>
</feature>
<feature type="compositionally biased region" description="Low complexity" evidence="1">
    <location>
        <begin position="169"/>
        <end position="180"/>
    </location>
</feature>
<feature type="compositionally biased region" description="Pro residues" evidence="1">
    <location>
        <begin position="568"/>
        <end position="578"/>
    </location>
</feature>
<reference evidence="3 4" key="1">
    <citation type="journal article" date="2018" name="Sci. Rep.">
        <title>Genome sequence of the cauliflower mushroom Sparassis crispa (Hanabiratake) and its association with beneficial usage.</title>
        <authorList>
            <person name="Kiyama R."/>
            <person name="Furutani Y."/>
            <person name="Kawaguchi K."/>
            <person name="Nakanishi T."/>
        </authorList>
    </citation>
    <scope>NUCLEOTIDE SEQUENCE [LARGE SCALE GENOMIC DNA]</scope>
</reference>
<dbReference type="AlphaFoldDB" id="A0A401G7R3"/>
<dbReference type="OrthoDB" id="2756540at2759"/>
<feature type="compositionally biased region" description="Polar residues" evidence="1">
    <location>
        <begin position="181"/>
        <end position="205"/>
    </location>
</feature>
<gene>
    <name evidence="3" type="ORF">SCP_0110710</name>
</gene>
<keyword evidence="2" id="KW-0472">Membrane</keyword>
<keyword evidence="2" id="KW-1133">Transmembrane helix</keyword>
<dbReference type="EMBL" id="BFAD01000001">
    <property type="protein sequence ID" value="GBE78188.1"/>
    <property type="molecule type" value="Genomic_DNA"/>
</dbReference>
<evidence type="ECO:0000256" key="2">
    <source>
        <dbReference type="SAM" id="Phobius"/>
    </source>
</evidence>
<name>A0A401G7R3_9APHY</name>
<keyword evidence="4" id="KW-1185">Reference proteome</keyword>
<feature type="transmembrane region" description="Helical" evidence="2">
    <location>
        <begin position="484"/>
        <end position="508"/>
    </location>
</feature>
<sequence length="602" mass="60826">MMHCLIKILSSLSCEYDAAKRPLTGLLPERGWSFVRSPSISDGVYAFAGGFGEEVQVVLPANTISVYYLTFKQRGGALYVACLDNEGAGTRFMGVDVHQPNVDDDQVLSVLLCFANLSPTIRHTLTVVNLQNLDFEGISQITFYSLIVTVLDDVGTSSIASIRLTSVPASTSSVGTTGTSMAPTSTVLGPRNSAPTSSGASTGPHTSVLVSGTSSPSASGTASCAPSLSPSSASATLGSAQPISSGITSSLPLSTTAPTSWSGTGTVFGPTSRSRNSSSRSTAPCEPTSSASIASGIPRSTVSGMSLSGTLSSVQPTGSASATSVSSSGASVTPQATSSSSVPVSISVPASTSSGAPTLNPCASLSLSRVSSSPAAGSYPVSRTGAASLSSAPVTSAECSTVSSSWQAASSSKPGLTISSPSPFTASFISSPGISSSPIISSSFNITRAPPVSSLSSAPRTPPPASSSSPSPTATPTSGLSTPLVVVVSVLSGFAVLSLLFGVVVLLLRARRRQMRADIESPRGLGLIKEVSAPYVVADPMPSRPRNPYEDSVAPTIPLDYPGSHLPPQSPPPVPPRSPLQQTWTGGRTSVWVAGIPRTAPP</sequence>
<feature type="region of interest" description="Disordered" evidence="1">
    <location>
        <begin position="451"/>
        <end position="478"/>
    </location>
</feature>
<proteinExistence type="predicted"/>
<dbReference type="InParanoid" id="A0A401G7R3"/>